<dbReference type="Pfam" id="PF10002">
    <property type="entry name" value="DUF2243"/>
    <property type="match status" value="1"/>
</dbReference>
<feature type="transmembrane region" description="Helical" evidence="1">
    <location>
        <begin position="217"/>
        <end position="239"/>
    </location>
</feature>
<feature type="transmembrane region" description="Helical" evidence="1">
    <location>
        <begin position="47"/>
        <end position="65"/>
    </location>
</feature>
<keyword evidence="1" id="KW-1133">Transmembrane helix</keyword>
<evidence type="ECO:0000313" key="2">
    <source>
        <dbReference type="EMBL" id="MFC3631181.1"/>
    </source>
</evidence>
<comment type="caution">
    <text evidence="2">The sequence shown here is derived from an EMBL/GenBank/DDBJ whole genome shotgun (WGS) entry which is preliminary data.</text>
</comment>
<keyword evidence="3" id="KW-1185">Reference proteome</keyword>
<keyword evidence="1" id="KW-0812">Transmembrane</keyword>
<evidence type="ECO:0000313" key="3">
    <source>
        <dbReference type="Proteomes" id="UP001595539"/>
    </source>
</evidence>
<dbReference type="Proteomes" id="UP001595539">
    <property type="component" value="Unassembled WGS sequence"/>
</dbReference>
<gene>
    <name evidence="2" type="ORF">ACFOM8_17190</name>
</gene>
<dbReference type="EMBL" id="JBHRXY010000021">
    <property type="protein sequence ID" value="MFC3631181.1"/>
    <property type="molecule type" value="Genomic_DNA"/>
</dbReference>
<dbReference type="InterPro" id="IPR018719">
    <property type="entry name" value="DUF2243_membrane"/>
</dbReference>
<feature type="transmembrane region" description="Helical" evidence="1">
    <location>
        <begin position="7"/>
        <end position="27"/>
    </location>
</feature>
<name>A0ABV7U953_9RHOB</name>
<dbReference type="RefSeq" id="WP_377763353.1">
    <property type="nucleotide sequence ID" value="NZ_JBHRXY010000021.1"/>
</dbReference>
<feature type="transmembrane region" description="Helical" evidence="1">
    <location>
        <begin position="117"/>
        <end position="135"/>
    </location>
</feature>
<feature type="transmembrane region" description="Helical" evidence="1">
    <location>
        <begin position="72"/>
        <end position="91"/>
    </location>
</feature>
<sequence>MRWSGLLGFALGGFFDGILLHQILQWHHLLSLVPGMVDLRVQILWDGYFHALMYGLAALALWGLWRARGQAAAAAATLGMVLAGFGAWHVVDALLSHWLLGIHRIRLDSPAPLAWDLGWMAGFGLVPILIGWRLLRRPGRGGPPPAVLVSVLGAIAALGGIWAAQPPEGQPFATIVFAPGVHPEDALAHAGLGDAQVVWMDPLSQVTVARLGDGNPWPLYLAGALLVSGAGTPPGCFAWTKV</sequence>
<protein>
    <submittedName>
        <fullName evidence="2">DUF2243 domain-containing protein</fullName>
    </submittedName>
</protein>
<organism evidence="2 3">
    <name type="scientific">Paracoccus angustae</name>
    <dbReference type="NCBI Taxonomy" id="1671480"/>
    <lineage>
        <taxon>Bacteria</taxon>
        <taxon>Pseudomonadati</taxon>
        <taxon>Pseudomonadota</taxon>
        <taxon>Alphaproteobacteria</taxon>
        <taxon>Rhodobacterales</taxon>
        <taxon>Paracoccaceae</taxon>
        <taxon>Paracoccus</taxon>
    </lineage>
</organism>
<proteinExistence type="predicted"/>
<feature type="transmembrane region" description="Helical" evidence="1">
    <location>
        <begin position="147"/>
        <end position="164"/>
    </location>
</feature>
<keyword evidence="1" id="KW-0472">Membrane</keyword>
<accession>A0ABV7U953</accession>
<reference evidence="3" key="1">
    <citation type="journal article" date="2019" name="Int. J. Syst. Evol. Microbiol.">
        <title>The Global Catalogue of Microorganisms (GCM) 10K type strain sequencing project: providing services to taxonomists for standard genome sequencing and annotation.</title>
        <authorList>
            <consortium name="The Broad Institute Genomics Platform"/>
            <consortium name="The Broad Institute Genome Sequencing Center for Infectious Disease"/>
            <person name="Wu L."/>
            <person name="Ma J."/>
        </authorList>
    </citation>
    <scope>NUCLEOTIDE SEQUENCE [LARGE SCALE GENOMIC DNA]</scope>
    <source>
        <strain evidence="3">KCTC 42473</strain>
    </source>
</reference>
<evidence type="ECO:0000256" key="1">
    <source>
        <dbReference type="SAM" id="Phobius"/>
    </source>
</evidence>